<dbReference type="EC" id="1.1.1.193" evidence="1"/>
<accession>A0A090QU82</accession>
<keyword evidence="1" id="KW-0560">Oxidoreductase</keyword>
<comment type="caution">
    <text evidence="1">The sequence shown here is derived from an EMBL/GenBank/DDBJ whole genome shotgun (WGS) entry which is preliminary data.</text>
</comment>
<proteinExistence type="predicted"/>
<protein>
    <submittedName>
        <fullName evidence="1">Diaminohydroxyphosphoribosylaminopyrimidine deaminase</fullName>
        <ecNumber evidence="1">1.1.1.193</ecNumber>
        <ecNumber evidence="1">3.5.4.26</ecNumber>
    </submittedName>
</protein>
<gene>
    <name evidence="1" type="ORF">JCM19237_3826</name>
</gene>
<dbReference type="AlphaFoldDB" id="A0A090QU82"/>
<evidence type="ECO:0000313" key="1">
    <source>
        <dbReference type="EMBL" id="GAL06760.1"/>
    </source>
</evidence>
<reference evidence="1 2" key="1">
    <citation type="journal article" date="2014" name="Genome Announc.">
        <title>Draft Genome Sequences of Two Vibrionaceae Species, Vibrio ponticus C121 and Photobacterium aphoticum C119, Isolated as Coral Reef Microbiota.</title>
        <authorList>
            <person name="Al-saari N."/>
            <person name="Meirelles P.M."/>
            <person name="Mino S."/>
            <person name="Suda W."/>
            <person name="Oshima K."/>
            <person name="Hattori M."/>
            <person name="Ohkuma M."/>
            <person name="Thompson F.L."/>
            <person name="Gomez-Gil B."/>
            <person name="Sawabe T."/>
            <person name="Sawabe T."/>
        </authorList>
    </citation>
    <scope>NUCLEOTIDE SEQUENCE [LARGE SCALE GENOMIC DNA]</scope>
    <source>
        <strain evidence="1 2">JCM 19237</strain>
    </source>
</reference>
<dbReference type="GO" id="GO:0008703">
    <property type="term" value="F:5-amino-6-(5-phosphoribosylamino)uracil reductase activity"/>
    <property type="evidence" value="ECO:0007669"/>
    <property type="project" value="UniProtKB-EC"/>
</dbReference>
<sequence length="37" mass="4115">MNGLTEMAEVPELAITDVRMVGPDIRITARINTTEQK</sequence>
<dbReference type="EC" id="3.5.4.26" evidence="1"/>
<name>A0A090QU82_9GAMM</name>
<dbReference type="EMBL" id="BBMN01000013">
    <property type="protein sequence ID" value="GAL06760.1"/>
    <property type="molecule type" value="Genomic_DNA"/>
</dbReference>
<dbReference type="Proteomes" id="UP000029227">
    <property type="component" value="Unassembled WGS sequence"/>
</dbReference>
<dbReference type="GO" id="GO:0008835">
    <property type="term" value="F:diaminohydroxyphosphoribosylaminopyrimidine deaminase activity"/>
    <property type="evidence" value="ECO:0007669"/>
    <property type="project" value="UniProtKB-EC"/>
</dbReference>
<keyword evidence="1" id="KW-0378">Hydrolase</keyword>
<evidence type="ECO:0000313" key="2">
    <source>
        <dbReference type="Proteomes" id="UP000029227"/>
    </source>
</evidence>
<organism evidence="1 2">
    <name type="scientific">Photobacterium aphoticum</name>
    <dbReference type="NCBI Taxonomy" id="754436"/>
    <lineage>
        <taxon>Bacteria</taxon>
        <taxon>Pseudomonadati</taxon>
        <taxon>Pseudomonadota</taxon>
        <taxon>Gammaproteobacteria</taxon>
        <taxon>Vibrionales</taxon>
        <taxon>Vibrionaceae</taxon>
        <taxon>Photobacterium</taxon>
    </lineage>
</organism>